<evidence type="ECO:0000256" key="3">
    <source>
        <dbReference type="ARBA" id="ARBA00022692"/>
    </source>
</evidence>
<feature type="region of interest" description="Disordered" evidence="8">
    <location>
        <begin position="137"/>
        <end position="207"/>
    </location>
</feature>
<evidence type="ECO:0000256" key="9">
    <source>
        <dbReference type="SAM" id="Phobius"/>
    </source>
</evidence>
<dbReference type="SUPFAM" id="SSF103473">
    <property type="entry name" value="MFS general substrate transporter"/>
    <property type="match status" value="1"/>
</dbReference>
<feature type="compositionally biased region" description="Polar residues" evidence="8">
    <location>
        <begin position="161"/>
        <end position="172"/>
    </location>
</feature>
<sequence>MTLNAGKACRDSGSGDRSPEAMDMSEMFSHEDGLVSDVWILGWGCDSLTFGFKMFDVFRDVTTVPHSFKTAAIYLFTSDLLSRRGRFLQALQIRRQRQTSPNPVVIHFGNILVMKNRKPDERRSSARFNPAAAEPLLVIDSPPHRQRSNSRLAPSLPSACGSGTPTNTTAAISPTPDDVLDAEASVKSRKPASRHRSNSSDDDDAGSDEKLGLIASLRSYPKGVFFMLGNEFCERFSFYGMRAVLMMYFIHQHQFEASTAKMFFHGFVSIAYLTPLLGSIAADNYFGRFKVILWVSLLYVLGHALLSVGALPYFAYSIQTTLDFSGLLIIALATGGIKPCVSAFAADQFEPNQHRQRAQFFSFFYFAINGGSLVAIMLTPLLRGRVSCFGSPYCFPLAFGVPGVLMLLAFILFLSGWRFYKITPAKKGNVVFKVVKCIGVAMKGKFGALCKREDKKPHWVDYASPKYSDSLIAGVKSLLAVSLLFVPFIFFWALFDQQGSTWVLQASQMDGRVGPFTILPDQMNTLNPLIVLIMVPIFEAFIYPLTAKFVEITPLRKMGVGGLLAAFSFVMAGCLQLKVNATLETLPSSGNVFVQTFGSVETTLGGIVLPPGEKTEVPIGEHNLVFGDKNEAFNTTGSAFALGVFGSPPTIVSFPYSLDKAANGETRLILLVPDSAGLGDSSVVVQDSKGKVSVSGEAKSETVLNIKPGIYSSNEYTIRWGKGCESATVDECEGKKSFLAHSGAVHIAYLEEDAIEVRNVVRANGVSVLWQIPQFFVITLGEVLLSVTGLEFSYSQASPNMKSVLQAMWLLTTFAGNMIDMGISGLKPFTNAAFEFFFYALLMFVVIGVFILISLRYNYVDEEALESQVDEDEAKEDPDENEKAHDSEKAAITEHDSTASEKTEKKKIESPS</sequence>
<dbReference type="AlphaFoldDB" id="A0A7E4V7L3"/>
<dbReference type="FunFam" id="1.20.1250.20:FF:000612">
    <property type="entry name" value="Peptide transporter 3"/>
    <property type="match status" value="1"/>
</dbReference>
<evidence type="ECO:0000256" key="2">
    <source>
        <dbReference type="ARBA" id="ARBA00005982"/>
    </source>
</evidence>
<feature type="transmembrane region" description="Helical" evidence="9">
    <location>
        <begin position="804"/>
        <end position="824"/>
    </location>
</feature>
<organism evidence="10 11">
    <name type="scientific">Panagrellus redivivus</name>
    <name type="common">Microworm</name>
    <dbReference type="NCBI Taxonomy" id="6233"/>
    <lineage>
        <taxon>Eukaryota</taxon>
        <taxon>Metazoa</taxon>
        <taxon>Ecdysozoa</taxon>
        <taxon>Nematoda</taxon>
        <taxon>Chromadorea</taxon>
        <taxon>Rhabditida</taxon>
        <taxon>Tylenchina</taxon>
        <taxon>Panagrolaimomorpha</taxon>
        <taxon>Panagrolaimoidea</taxon>
        <taxon>Panagrolaimidae</taxon>
        <taxon>Panagrellus</taxon>
    </lineage>
</organism>
<feature type="transmembrane region" description="Helical" evidence="9">
    <location>
        <begin position="398"/>
        <end position="417"/>
    </location>
</feature>
<dbReference type="InterPro" id="IPR036259">
    <property type="entry name" value="MFS_trans_sf"/>
</dbReference>
<evidence type="ECO:0000256" key="6">
    <source>
        <dbReference type="ARBA" id="ARBA00023136"/>
    </source>
</evidence>
<keyword evidence="5 9" id="KW-1133">Transmembrane helix</keyword>
<feature type="transmembrane region" description="Helical" evidence="9">
    <location>
        <begin position="477"/>
        <end position="495"/>
    </location>
</feature>
<feature type="transmembrane region" description="Helical" evidence="9">
    <location>
        <begin position="291"/>
        <end position="315"/>
    </location>
</feature>
<keyword evidence="6 9" id="KW-0472">Membrane</keyword>
<feature type="compositionally biased region" description="Basic residues" evidence="8">
    <location>
        <begin position="187"/>
        <end position="197"/>
    </location>
</feature>
<dbReference type="GO" id="GO:0016020">
    <property type="term" value="C:membrane"/>
    <property type="evidence" value="ECO:0007669"/>
    <property type="project" value="UniProtKB-SubCell"/>
</dbReference>
<feature type="transmembrane region" description="Helical" evidence="9">
    <location>
        <begin position="358"/>
        <end position="378"/>
    </location>
</feature>
<feature type="transmembrane region" description="Helical" evidence="9">
    <location>
        <begin position="327"/>
        <end position="346"/>
    </location>
</feature>
<reference evidence="10" key="1">
    <citation type="journal article" date="2013" name="Genetics">
        <title>The draft genome and transcriptome of Panagrellus redivivus are shaped by the harsh demands of a free-living lifestyle.</title>
        <authorList>
            <person name="Srinivasan J."/>
            <person name="Dillman A.R."/>
            <person name="Macchietto M.G."/>
            <person name="Heikkinen L."/>
            <person name="Lakso M."/>
            <person name="Fracchia K.M."/>
            <person name="Antoshechkin I."/>
            <person name="Mortazavi A."/>
            <person name="Wong G."/>
            <person name="Sternberg P.W."/>
        </authorList>
    </citation>
    <scope>NUCLEOTIDE SEQUENCE [LARGE SCALE GENOMIC DNA]</scope>
    <source>
        <strain evidence="10">MT8872</strain>
    </source>
</reference>
<feature type="transmembrane region" description="Helical" evidence="9">
    <location>
        <begin position="526"/>
        <end position="546"/>
    </location>
</feature>
<dbReference type="Proteomes" id="UP000492821">
    <property type="component" value="Unassembled WGS sequence"/>
</dbReference>
<comment type="similarity">
    <text evidence="2 7">Belongs to the major facilitator superfamily. Proton-dependent oligopeptide transporter (POT/PTR) (TC 2.A.17) family.</text>
</comment>
<dbReference type="PROSITE" id="PS01023">
    <property type="entry name" value="PTR2_2"/>
    <property type="match status" value="1"/>
</dbReference>
<feature type="transmembrane region" description="Helical" evidence="9">
    <location>
        <begin position="262"/>
        <end position="282"/>
    </location>
</feature>
<protein>
    <submittedName>
        <fullName evidence="11">MFS domain-containing protein</fullName>
    </submittedName>
</protein>
<dbReference type="InterPro" id="IPR018456">
    <property type="entry name" value="PTR2_symporter_CS"/>
</dbReference>
<evidence type="ECO:0000313" key="10">
    <source>
        <dbReference type="Proteomes" id="UP000492821"/>
    </source>
</evidence>
<evidence type="ECO:0000256" key="4">
    <source>
        <dbReference type="ARBA" id="ARBA00022856"/>
    </source>
</evidence>
<proteinExistence type="inferred from homology"/>
<evidence type="ECO:0000256" key="1">
    <source>
        <dbReference type="ARBA" id="ARBA00004141"/>
    </source>
</evidence>
<dbReference type="GO" id="GO:0022857">
    <property type="term" value="F:transmembrane transporter activity"/>
    <property type="evidence" value="ECO:0007669"/>
    <property type="project" value="InterPro"/>
</dbReference>
<keyword evidence="4" id="KW-0653">Protein transport</keyword>
<dbReference type="Gene3D" id="1.20.1250.20">
    <property type="entry name" value="MFS general substrate transporter like domains"/>
    <property type="match status" value="2"/>
</dbReference>
<feature type="transmembrane region" description="Helical" evidence="9">
    <location>
        <begin position="558"/>
        <end position="579"/>
    </location>
</feature>
<evidence type="ECO:0000256" key="5">
    <source>
        <dbReference type="ARBA" id="ARBA00022989"/>
    </source>
</evidence>
<dbReference type="WBParaSite" id="Pan_g17057.t1">
    <property type="protein sequence ID" value="Pan_g17057.t1"/>
    <property type="gene ID" value="Pan_g17057"/>
</dbReference>
<dbReference type="GO" id="GO:0006857">
    <property type="term" value="P:oligopeptide transport"/>
    <property type="evidence" value="ECO:0007669"/>
    <property type="project" value="InterPro"/>
</dbReference>
<dbReference type="InterPro" id="IPR000109">
    <property type="entry name" value="POT_fam"/>
</dbReference>
<feature type="compositionally biased region" description="Basic and acidic residues" evidence="8">
    <location>
        <begin position="8"/>
        <end position="20"/>
    </location>
</feature>
<keyword evidence="4" id="KW-0571">Peptide transport</keyword>
<feature type="region of interest" description="Disordered" evidence="8">
    <location>
        <begin position="1"/>
        <end position="21"/>
    </location>
</feature>
<name>A0A7E4V7L3_PANRE</name>
<keyword evidence="7" id="KW-0813">Transport</keyword>
<feature type="transmembrane region" description="Helical" evidence="9">
    <location>
        <begin position="836"/>
        <end position="855"/>
    </location>
</feature>
<evidence type="ECO:0000313" key="11">
    <source>
        <dbReference type="WBParaSite" id="Pan_g17057.t1"/>
    </source>
</evidence>
<dbReference type="PANTHER" id="PTHR11654">
    <property type="entry name" value="OLIGOPEPTIDE TRANSPORTER-RELATED"/>
    <property type="match status" value="1"/>
</dbReference>
<keyword evidence="3 7" id="KW-0812">Transmembrane</keyword>
<evidence type="ECO:0000256" key="8">
    <source>
        <dbReference type="SAM" id="MobiDB-lite"/>
    </source>
</evidence>
<feature type="compositionally biased region" description="Acidic residues" evidence="8">
    <location>
        <begin position="866"/>
        <end position="880"/>
    </location>
</feature>
<feature type="region of interest" description="Disordered" evidence="8">
    <location>
        <begin position="866"/>
        <end position="912"/>
    </location>
</feature>
<accession>A0A7E4V7L3</accession>
<evidence type="ECO:0000256" key="7">
    <source>
        <dbReference type="RuleBase" id="RU003755"/>
    </source>
</evidence>
<dbReference type="CDD" id="cd17347">
    <property type="entry name" value="MFS_SLC15A1_2_like"/>
    <property type="match status" value="1"/>
</dbReference>
<feature type="compositionally biased region" description="Basic and acidic residues" evidence="8">
    <location>
        <begin position="881"/>
        <end position="912"/>
    </location>
</feature>
<reference evidence="11" key="2">
    <citation type="submission" date="2020-10" db="UniProtKB">
        <authorList>
            <consortium name="WormBaseParasite"/>
        </authorList>
    </citation>
    <scope>IDENTIFICATION</scope>
</reference>
<keyword evidence="10" id="KW-1185">Reference proteome</keyword>
<dbReference type="Pfam" id="PF00854">
    <property type="entry name" value="PTR2"/>
    <property type="match status" value="2"/>
</dbReference>
<comment type="subcellular location">
    <subcellularLocation>
        <location evidence="1 7">Membrane</location>
        <topology evidence="1 7">Multi-pass membrane protein</topology>
    </subcellularLocation>
</comment>
<feature type="transmembrane region" description="Helical" evidence="9">
    <location>
        <begin position="768"/>
        <end position="792"/>
    </location>
</feature>